<keyword evidence="1" id="KW-0472">Membrane</keyword>
<feature type="transmembrane region" description="Helical" evidence="1">
    <location>
        <begin position="92"/>
        <end position="110"/>
    </location>
</feature>
<name>A0A3L8P739_9ACTN</name>
<keyword evidence="1" id="KW-0812">Transmembrane</keyword>
<feature type="transmembrane region" description="Helical" evidence="1">
    <location>
        <begin position="117"/>
        <end position="136"/>
    </location>
</feature>
<feature type="transmembrane region" description="Helical" evidence="1">
    <location>
        <begin position="156"/>
        <end position="174"/>
    </location>
</feature>
<feature type="transmembrane region" description="Helical" evidence="1">
    <location>
        <begin position="17"/>
        <end position="37"/>
    </location>
</feature>
<protein>
    <recommendedName>
        <fullName evidence="4">VanZ family protein</fullName>
    </recommendedName>
</protein>
<proteinExistence type="predicted"/>
<comment type="caution">
    <text evidence="2">The sequence shown here is derived from an EMBL/GenBank/DDBJ whole genome shotgun (WGS) entry which is preliminary data.</text>
</comment>
<dbReference type="Proteomes" id="UP000281708">
    <property type="component" value="Unassembled WGS sequence"/>
</dbReference>
<gene>
    <name evidence="2" type="ORF">D9V37_03895</name>
</gene>
<reference evidence="2 3" key="1">
    <citation type="submission" date="2018-10" db="EMBL/GenBank/DDBJ databases">
        <title>Marmoricola sp. 4Q3S-7 whole genome shotgun sequence.</title>
        <authorList>
            <person name="Li F."/>
        </authorList>
    </citation>
    <scope>NUCLEOTIDE SEQUENCE [LARGE SCALE GENOMIC DNA]</scope>
    <source>
        <strain evidence="2 3">4Q3S-7</strain>
    </source>
</reference>
<organism evidence="2 3">
    <name type="scientific">Nocardioides mangrovicus</name>
    <dbReference type="NCBI Taxonomy" id="2478913"/>
    <lineage>
        <taxon>Bacteria</taxon>
        <taxon>Bacillati</taxon>
        <taxon>Actinomycetota</taxon>
        <taxon>Actinomycetes</taxon>
        <taxon>Propionibacteriales</taxon>
        <taxon>Nocardioidaceae</taxon>
        <taxon>Nocardioides</taxon>
    </lineage>
</organism>
<dbReference type="AlphaFoldDB" id="A0A3L8P739"/>
<evidence type="ECO:0000313" key="2">
    <source>
        <dbReference type="EMBL" id="RLV51071.1"/>
    </source>
</evidence>
<evidence type="ECO:0000256" key="1">
    <source>
        <dbReference type="SAM" id="Phobius"/>
    </source>
</evidence>
<sequence length="185" mass="19592">MDRPTRDEAGDQAMIEAFLSATPWAVPATLVSAIVLVPLVRRSLLAYLFWVATAGFLAVTVTPNPGGASGRTLSLTPDVPDLHQLLSASDQTGLNAVIAVPMGLLGALWARRLHRWFPLLVAVVVPPLAEGVQWLVPPLGRVSFFLADVTANWTGVLLGVVGAILVGAATLWAGRLSRSCRRRGA</sequence>
<evidence type="ECO:0000313" key="3">
    <source>
        <dbReference type="Proteomes" id="UP000281708"/>
    </source>
</evidence>
<keyword evidence="1" id="KW-1133">Transmembrane helix</keyword>
<dbReference type="EMBL" id="RDBE01000001">
    <property type="protein sequence ID" value="RLV51071.1"/>
    <property type="molecule type" value="Genomic_DNA"/>
</dbReference>
<accession>A0A3L8P739</accession>
<evidence type="ECO:0008006" key="4">
    <source>
        <dbReference type="Google" id="ProtNLM"/>
    </source>
</evidence>
<feature type="transmembrane region" description="Helical" evidence="1">
    <location>
        <begin position="44"/>
        <end position="62"/>
    </location>
</feature>
<dbReference type="OrthoDB" id="3831055at2"/>
<dbReference type="RefSeq" id="WP_121804751.1">
    <property type="nucleotide sequence ID" value="NZ_RDBE01000001.1"/>
</dbReference>
<keyword evidence="3" id="KW-1185">Reference proteome</keyword>